<dbReference type="InterPro" id="IPR012341">
    <property type="entry name" value="6hp_glycosidase-like_sf"/>
</dbReference>
<protein>
    <recommendedName>
        <fullName evidence="4">Lanthionine synthetase-like protein</fullName>
    </recommendedName>
</protein>
<accession>A0ABQ6GU31</accession>
<feature type="signal peptide" evidence="1">
    <location>
        <begin position="1"/>
        <end position="25"/>
    </location>
</feature>
<dbReference type="CDD" id="cd04434">
    <property type="entry name" value="LanC_like"/>
    <property type="match status" value="1"/>
</dbReference>
<dbReference type="Gene3D" id="1.50.10.20">
    <property type="match status" value="1"/>
</dbReference>
<evidence type="ECO:0000256" key="1">
    <source>
        <dbReference type="SAM" id="SignalP"/>
    </source>
</evidence>
<dbReference type="SMART" id="SM01260">
    <property type="entry name" value="LANC_like"/>
    <property type="match status" value="1"/>
</dbReference>
<proteinExistence type="predicted"/>
<comment type="caution">
    <text evidence="2">The sequence shown here is derived from an EMBL/GenBank/DDBJ whole genome shotgun (WGS) entry which is preliminary data.</text>
</comment>
<feature type="chain" id="PRO_5046063684" description="Lanthionine synthetase-like protein" evidence="1">
    <location>
        <begin position="26"/>
        <end position="457"/>
    </location>
</feature>
<dbReference type="InterPro" id="IPR007822">
    <property type="entry name" value="LANC-like"/>
</dbReference>
<organism evidence="2 3">
    <name type="scientific">Thalassotalea insulae</name>
    <dbReference type="NCBI Taxonomy" id="2056778"/>
    <lineage>
        <taxon>Bacteria</taxon>
        <taxon>Pseudomonadati</taxon>
        <taxon>Pseudomonadota</taxon>
        <taxon>Gammaproteobacteria</taxon>
        <taxon>Alteromonadales</taxon>
        <taxon>Colwelliaceae</taxon>
        <taxon>Thalassotalea</taxon>
    </lineage>
</organism>
<gene>
    <name evidence="2" type="ORF">tinsulaeT_27800</name>
</gene>
<dbReference type="Gene3D" id="1.50.10.10">
    <property type="match status" value="1"/>
</dbReference>
<dbReference type="PANTHER" id="PTHR12736">
    <property type="entry name" value="LANC-LIKE PROTEIN"/>
    <property type="match status" value="1"/>
</dbReference>
<evidence type="ECO:0000313" key="3">
    <source>
        <dbReference type="Proteomes" id="UP001157186"/>
    </source>
</evidence>
<evidence type="ECO:0000313" key="2">
    <source>
        <dbReference type="EMBL" id="GLX79440.1"/>
    </source>
</evidence>
<keyword evidence="1" id="KW-0732">Signal</keyword>
<dbReference type="RefSeq" id="WP_284245352.1">
    <property type="nucleotide sequence ID" value="NZ_BSST01000001.1"/>
</dbReference>
<dbReference type="Proteomes" id="UP001157186">
    <property type="component" value="Unassembled WGS sequence"/>
</dbReference>
<reference evidence="2 3" key="1">
    <citation type="submission" date="2023-03" db="EMBL/GenBank/DDBJ databases">
        <title>Draft genome sequence of Thalassotalea insulae KCTC 62186T.</title>
        <authorList>
            <person name="Sawabe T."/>
        </authorList>
    </citation>
    <scope>NUCLEOTIDE SEQUENCE [LARGE SCALE GENOMIC DNA]</scope>
    <source>
        <strain evidence="2 3">KCTC 62186</strain>
    </source>
</reference>
<dbReference type="SUPFAM" id="SSF158745">
    <property type="entry name" value="LanC-like"/>
    <property type="match status" value="2"/>
</dbReference>
<dbReference type="PANTHER" id="PTHR12736:SF21">
    <property type="entry name" value="LANC-LIKE PROTEIN 2"/>
    <property type="match status" value="1"/>
</dbReference>
<keyword evidence="3" id="KW-1185">Reference proteome</keyword>
<evidence type="ECO:0008006" key="4">
    <source>
        <dbReference type="Google" id="ProtNLM"/>
    </source>
</evidence>
<sequence>MSNLLKRVYISAVVVSVFISQLAKAVEADDVLMLAEKTGHWLASTAVKKAQGIAWPDNVNKPELQGYDLGSGAAGKVIFFTALYQATGKSFYLTQAKQGADYLISLLAQPTYFNSNNRKASLYNGIAGIGVALMELNHVQANEKYHFALEKIVALLVNWSQVKGKQRHWSDKFNDLLYGDTGTILFLSDYANQYNAPQAQKMAQQGAYFLLSQVQKTEQGGYWFFRRDKAFNLPNFSHGTAGVVYTLATVGKQSRDKTIINGAIAGVNYLTSIAEIEQETIRFPYGWGSENWQGLYQFGWAHGLSGVALTLQQVKQSGIEVKQSEHLLKLIKHTLLNINVAGKVKVPFSEPSTPLDFRFGRAGVLSLVSHWSRESAGDKKLIKIRDELWATIARAAIQDDKSAYWLVDAPAFMGGGKAKYTGLLHGAAGVGMTLLNMHAAMVNKASYVRLPDDPYSR</sequence>
<dbReference type="EMBL" id="BSST01000001">
    <property type="protein sequence ID" value="GLX79440.1"/>
    <property type="molecule type" value="Genomic_DNA"/>
</dbReference>
<dbReference type="Pfam" id="PF05147">
    <property type="entry name" value="LANC_like"/>
    <property type="match status" value="1"/>
</dbReference>
<dbReference type="PRINTS" id="PR01950">
    <property type="entry name" value="LANCSUPER"/>
</dbReference>
<name>A0ABQ6GU31_9GAMM</name>